<dbReference type="NCBIfam" id="NF002770">
    <property type="entry name" value="PRK02854.1"/>
    <property type="match status" value="1"/>
</dbReference>
<dbReference type="Pfam" id="PF17948">
    <property type="entry name" value="DnaT"/>
    <property type="match status" value="1"/>
</dbReference>
<name>A0A6M8U998_9GAMM</name>
<accession>A0A6M8U998</accession>
<dbReference type="HAMAP" id="MF_01061">
    <property type="entry name" value="DnaT"/>
    <property type="match status" value="1"/>
</dbReference>
<dbReference type="EMBL" id="CP054212">
    <property type="protein sequence ID" value="QKJ85037.1"/>
    <property type="molecule type" value="Genomic_DNA"/>
</dbReference>
<comment type="similarity">
    <text evidence="3">Belongs to the DnaT family.</text>
</comment>
<dbReference type="GO" id="GO:0003697">
    <property type="term" value="F:single-stranded DNA binding"/>
    <property type="evidence" value="ECO:0007669"/>
    <property type="project" value="UniProtKB-UniRule"/>
</dbReference>
<dbReference type="GO" id="GO:1990077">
    <property type="term" value="C:primosome complex"/>
    <property type="evidence" value="ECO:0007669"/>
    <property type="project" value="UniProtKB-UniRule"/>
</dbReference>
<evidence type="ECO:0000259" key="5">
    <source>
        <dbReference type="Pfam" id="PF17948"/>
    </source>
</evidence>
<evidence type="ECO:0000256" key="4">
    <source>
        <dbReference type="SAM" id="MobiDB-lite"/>
    </source>
</evidence>
<comment type="function">
    <text evidence="3">Involved in the restart of stalled replication forks, which reloads the replicative helicase on sites other than the origin of replication. Can function in multiple replication restart pathways. Displaces ssDNA from a PriB-ssDNA complex. Probably forms a spiral filament on ssDNA.</text>
</comment>
<dbReference type="InterPro" id="IPR040480">
    <property type="entry name" value="DnaT_DNA_bind"/>
</dbReference>
<feature type="region of interest" description="Disordered" evidence="4">
    <location>
        <begin position="151"/>
        <end position="182"/>
    </location>
</feature>
<evidence type="ECO:0000256" key="1">
    <source>
        <dbReference type="ARBA" id="ARBA00022515"/>
    </source>
</evidence>
<sequence length="182" mass="19780">MSVKILTSTIIGLDAFRQDPITALASAGEGTLAVFEHNAPVLYAVTPDRLARLLALEAAANQAQSDVELDAHFYQDELAHPDAIPVPAGKFAMYVGWQPDDDFMRQAAVWGVALSAPATAAELASFVTYWQAEGRLFHHVQWQQKLARSLQQGRAANGGKPQRDMNQLPEPDQSIPDGFRGA</sequence>
<feature type="domain" description="DnaT DNA-binding" evidence="5">
    <location>
        <begin position="91"/>
        <end position="160"/>
    </location>
</feature>
<proteinExistence type="inferred from homology"/>
<dbReference type="InterPro" id="IPR020917">
    <property type="entry name" value="DnaT"/>
</dbReference>
<protein>
    <recommendedName>
        <fullName evidence="3">Replication restart protein DnaT</fullName>
    </recommendedName>
</protein>
<evidence type="ECO:0000313" key="7">
    <source>
        <dbReference type="Proteomes" id="UP000505325"/>
    </source>
</evidence>
<reference evidence="6 7" key="1">
    <citation type="submission" date="2020-06" db="EMBL/GenBank/DDBJ databases">
        <title>Genome sequence of Paramixta manurensis strain PD-1.</title>
        <authorList>
            <person name="Lee C.W."/>
            <person name="Kim J."/>
        </authorList>
    </citation>
    <scope>NUCLEOTIDE SEQUENCE [LARGE SCALE GENOMIC DNA]</scope>
    <source>
        <strain evidence="6 7">PD-1</strain>
    </source>
</reference>
<evidence type="ECO:0000313" key="6">
    <source>
        <dbReference type="EMBL" id="QKJ85037.1"/>
    </source>
</evidence>
<dbReference type="RefSeq" id="WP_173632170.1">
    <property type="nucleotide sequence ID" value="NZ_CP054212.1"/>
</dbReference>
<keyword evidence="2 3" id="KW-0235">DNA replication</keyword>
<organism evidence="6 7">
    <name type="scientific">Paramixta manurensis</name>
    <dbReference type="NCBI Taxonomy" id="2740817"/>
    <lineage>
        <taxon>Bacteria</taxon>
        <taxon>Pseudomonadati</taxon>
        <taxon>Pseudomonadota</taxon>
        <taxon>Gammaproteobacteria</taxon>
        <taxon>Enterobacterales</taxon>
        <taxon>Erwiniaceae</taxon>
        <taxon>Paramixta</taxon>
    </lineage>
</organism>
<keyword evidence="7" id="KW-1185">Reference proteome</keyword>
<evidence type="ECO:0000256" key="3">
    <source>
        <dbReference type="HAMAP-Rule" id="MF_01061"/>
    </source>
</evidence>
<dbReference type="AlphaFoldDB" id="A0A6M8U998"/>
<dbReference type="Gene3D" id="1.10.8.1180">
    <property type="match status" value="1"/>
</dbReference>
<evidence type="ECO:0000256" key="2">
    <source>
        <dbReference type="ARBA" id="ARBA00022705"/>
    </source>
</evidence>
<gene>
    <name evidence="3" type="primary">dnaT</name>
    <name evidence="6" type="ORF">PMPD1_0049</name>
</gene>
<keyword evidence="3" id="KW-0238">DNA-binding</keyword>
<dbReference type="Proteomes" id="UP000505325">
    <property type="component" value="Chromosome"/>
</dbReference>
<keyword evidence="1 3" id="KW-0639">Primosome</keyword>
<dbReference type="GO" id="GO:0006269">
    <property type="term" value="P:DNA replication, synthesis of primer"/>
    <property type="evidence" value="ECO:0007669"/>
    <property type="project" value="UniProtKB-KW"/>
</dbReference>
<dbReference type="KEGG" id="pmak:PMPD1_0049"/>
<comment type="subunit">
    <text evidence="3">Homooligomerizes. Interacts with PriB. Component of the replication restart primosome. Primosome assembly occurs via a 'hand-off' mechanism. PriA binds to replication forks, subsequently PriB then DnaT bind; DnaT then displaces ssDNA to generate the helicase loading substrate.</text>
</comment>